<dbReference type="RefSeq" id="WP_119297465.1">
    <property type="nucleotide sequence ID" value="NZ_BHGK01000001.1"/>
</dbReference>
<evidence type="ECO:0000313" key="3">
    <source>
        <dbReference type="EMBL" id="GCA66072.1"/>
    </source>
</evidence>
<keyword evidence="4" id="KW-1185">Reference proteome</keyword>
<evidence type="ECO:0000256" key="1">
    <source>
        <dbReference type="ARBA" id="ARBA00007637"/>
    </source>
</evidence>
<reference evidence="4" key="1">
    <citation type="submission" date="2018-09" db="EMBL/GenBank/DDBJ databases">
        <title>Draft Genome Sequence of Mediterraneibacter sp. KCTC 15684.</title>
        <authorList>
            <person name="Kim J.S."/>
            <person name="Han K.I."/>
            <person name="Suh M.K."/>
            <person name="Lee K.C."/>
            <person name="Eom M.K."/>
            <person name="Lee J.H."/>
            <person name="Park S.H."/>
            <person name="Kang S.W."/>
            <person name="Park J.E."/>
            <person name="Oh B.S."/>
            <person name="Yu S.Y."/>
            <person name="Choi S.H."/>
            <person name="Lee D.H."/>
            <person name="Yoon H."/>
            <person name="Kim B."/>
            <person name="Yang S.J."/>
            <person name="Lee J.S."/>
        </authorList>
    </citation>
    <scope>NUCLEOTIDE SEQUENCE [LARGE SCALE GENOMIC DNA]</scope>
    <source>
        <strain evidence="4">KCTC 15684</strain>
    </source>
</reference>
<name>A0A391PHP1_9FIRM</name>
<evidence type="ECO:0000259" key="2">
    <source>
        <dbReference type="Pfam" id="PF01370"/>
    </source>
</evidence>
<proteinExistence type="inferred from homology"/>
<dbReference type="InterPro" id="IPR036291">
    <property type="entry name" value="NAD(P)-bd_dom_sf"/>
</dbReference>
<dbReference type="InterPro" id="IPR001509">
    <property type="entry name" value="Epimerase_deHydtase"/>
</dbReference>
<dbReference type="Pfam" id="PF01370">
    <property type="entry name" value="Epimerase"/>
    <property type="match status" value="1"/>
</dbReference>
<dbReference type="Proteomes" id="UP000265643">
    <property type="component" value="Unassembled WGS sequence"/>
</dbReference>
<dbReference type="EMBL" id="BHGK01000001">
    <property type="protein sequence ID" value="GCA66072.1"/>
    <property type="molecule type" value="Genomic_DNA"/>
</dbReference>
<dbReference type="PANTHER" id="PTHR43000">
    <property type="entry name" value="DTDP-D-GLUCOSE 4,6-DEHYDRATASE-RELATED"/>
    <property type="match status" value="1"/>
</dbReference>
<evidence type="ECO:0000313" key="4">
    <source>
        <dbReference type="Proteomes" id="UP000265643"/>
    </source>
</evidence>
<feature type="domain" description="NAD-dependent epimerase/dehydratase" evidence="2">
    <location>
        <begin position="7"/>
        <end position="235"/>
    </location>
</feature>
<comment type="similarity">
    <text evidence="1">Belongs to the NAD(P)-dependent epimerase/dehydratase family.</text>
</comment>
<dbReference type="SUPFAM" id="SSF51735">
    <property type="entry name" value="NAD(P)-binding Rossmann-fold domains"/>
    <property type="match status" value="1"/>
</dbReference>
<protein>
    <submittedName>
        <fullName evidence="3">NAD-dependent epimerase</fullName>
    </submittedName>
</protein>
<comment type="caution">
    <text evidence="3">The sequence shown here is derived from an EMBL/GenBank/DDBJ whole genome shotgun (WGS) entry which is preliminary data.</text>
</comment>
<accession>A0A391PHP1</accession>
<dbReference type="AlphaFoldDB" id="A0A391PHP1"/>
<dbReference type="Gene3D" id="3.40.50.720">
    <property type="entry name" value="NAD(P)-binding Rossmann-like Domain"/>
    <property type="match status" value="1"/>
</dbReference>
<organism evidence="3 4">
    <name type="scientific">Mediterraneibacter butyricigenes</name>
    <dbReference type="NCBI Taxonomy" id="2316025"/>
    <lineage>
        <taxon>Bacteria</taxon>
        <taxon>Bacillati</taxon>
        <taxon>Bacillota</taxon>
        <taxon>Clostridia</taxon>
        <taxon>Lachnospirales</taxon>
        <taxon>Lachnospiraceae</taxon>
        <taxon>Mediterraneibacter</taxon>
    </lineage>
</organism>
<gene>
    <name evidence="3" type="ORF">KGMB01110_05080</name>
</gene>
<sequence length="309" mass="35085">MKDIRKVLIIGGNGFIGTNLARRLSKREDLDVYSFDLTMPEKKVTGVSYLTGDFFDDCVLEETVEGMDLVIHSLSTVNPGNSNKKYMEGYKRDFIQTVNLCSMLIRQKTNMIFLSSGGTVYGVQEIQPIKETALPVPINHYGSLKLCIESVIRTFNTQLHTKMRIARISNPYGPGQDYHKGVGFVDAAIKKSLEGETLEIWGDGENIRDYIYIEDVCGMLEALVDYEGEEEVFNLSSNEGISQNRVVEILKKLDKSSEVIYKDARSVDARKIVLDNTKIRSIYTEKLCSFEEGVKKYYNYLKEQQENLS</sequence>